<proteinExistence type="predicted"/>
<name>A0A6S6SQS0_9BACT</name>
<sequence length="1745" mass="185164">MSKQYFYFILCLLMFYGQVGYSQLTVTSGASSGDIQVCIDTQTVEISLVAHNPLTAGGAIDILLPPGISYVAGSISILSNSAGVTIAESNISNLQQPSFSFTGAMNTGQSCVFSIGRTADCRAIEYRDQGNTLIDSVFATYNAPTSATANNLSTVNTTVIPFGLNEALVSLGGAGSGGSIQSLQGIPGDMLTRDIFITNGGLGCVQVIEFYTIDAAVGIQINQVAVTGISGAAGSSPPVLPMILTPHTVNGDTSFYTLDVEALHGVGAKLCNGERITIEETVEILNCFVNSGDGETRYGTYWDCFTTCQVINTTTANVSIPPGVPSIVFSNESTNDQPDCFDGQTFTKTFRVTNTGTVNALNVNFAIEVRAINASATLLLPNTSTITFSTGGGPTPIVASPFGPKKASYSIDSIPPGAYVDLQIDVEHPCPSICGRYLYDGYRLEDISYTDPCGANYSAPDASFTSNRELNAISMRENNFPAIAAGQTRTFTSSVANIRGLATTSTLFWEVTLPPCGVVFSNNPGDIDWGGVTPLSVTVVGNTVIAEFPVANINIYNNEPFNITLLGVCGSCGAQQSLSKRLLINTCSSNAAHCQVCLYETTVPLAVEQCTVGGSCTGAGVSGFEFVRTNLGLPDNNNDRLPDASGSLNLSTIDRSRFIVFDTAQATIHSTIFINAGSPVLNHAYGEFTIDDNWSFLDASIEVFDASAGTSFTCTGATATSTLSGTGNKRSYVIDVSPSTLGATCANMSGFAFGNGDSLIIRVNLVNTLNGTNIFTGIVYPIDFYVAEVANPVGAQKLSCGGNAYSEIYSVFNINPGLDIAGIGRFSSCGVRQIDLEFEAKTGDNIQNFNIFPDEWRPIAYPDTIRMVMPAGYTYTSARLSSFIGVPNNIPIEPIDPNASILVFAVGDLYRPGGIPSNPVQELIPDGIERSEVQVFIQATCATPANVNEPITMILDAFHPLPQLQTLEVLDDTLTEFNLNWNKPDISITNVSSQTAEGANTTLEWVIRVNNTTGSSDAANVFLSAAIPSGNATIISLEHIASNGSPRVPTALNKVNNVWEFGNILRNGFHDIRVTANYTQCQPDTLFIVAGFDCPVFPASLSAYNNSCELDSISLYTDPKTATLQLNPIAAGVTDDICDTLTYSFTLNSADLASVIDPFLDVTLPQGIILLGDPTIEYPLGTAPRPFTVSPTGQLLIIDLAAADAQNPGTHDIATDGLFGTRIAISASERQATITLIFRTTCKFRSGSSFYLQPRGTAPCGSPAGGSNLTSFEPPVVISGLVPPYNVSTDIDLIGGSTCADTLQNIVIEMIPDDASTGRDTGFFDLPENIVYAGNFVCGEANTTLCPSFAGIINYPTGGSSVKVRYPDTWTLGDTINFSFDVNTSAFTGCSASELITVNHTVTMGGPTCDADGSACGDVKVITGQANLVFSVEKPDFAISNSRALTNAVGSSQSYQVTFDVTNNGTDAPSGLAAEFYCADASGNPIGAPIHTHTITVPITNGQTVTQSVSFITSASCNNLQGVVISISQRPMSAVAQCMCEDDQSLVADIPEVVDLPVDWLYFNTKKVENNKALLSWGTATETNSLGFEIEHAKPTNGLPEFEMIGFVDTKGTPATGANYNYQVKNLAPGVHYFRLRQIDTDGSVEYSEIRAVVITGSESEFKIYPTLINPNNQVLYLYSPQEGPITVEIFSMLGQGSTVLYNGDVEENSLNELSLSTKGFSSGHYVVRVRTNQTIFTQKISIIR</sequence>
<dbReference type="NCBIfam" id="TIGR04183">
    <property type="entry name" value="Por_Secre_tail"/>
    <property type="match status" value="1"/>
</dbReference>
<reference evidence="1" key="1">
    <citation type="submission" date="2020-01" db="EMBL/GenBank/DDBJ databases">
        <authorList>
            <person name="Meier V. D."/>
            <person name="Meier V D."/>
        </authorList>
    </citation>
    <scope>NUCLEOTIDE SEQUENCE</scope>
    <source>
        <strain evidence="1">HLG_WM_MAG_10</strain>
    </source>
</reference>
<protein>
    <recommendedName>
        <fullName evidence="2">Secretion system C-terminal sorting domain-containing protein</fullName>
    </recommendedName>
</protein>
<dbReference type="InterPro" id="IPR026444">
    <property type="entry name" value="Secre_tail"/>
</dbReference>
<evidence type="ECO:0000313" key="1">
    <source>
        <dbReference type="EMBL" id="CAA6805664.1"/>
    </source>
</evidence>
<accession>A0A6S6SQS0</accession>
<gene>
    <name evidence="1" type="ORF">HELGO_WM34159</name>
</gene>
<dbReference type="EMBL" id="CACVAQ010000111">
    <property type="protein sequence ID" value="CAA6805664.1"/>
    <property type="molecule type" value="Genomic_DNA"/>
</dbReference>
<evidence type="ECO:0008006" key="2">
    <source>
        <dbReference type="Google" id="ProtNLM"/>
    </source>
</evidence>
<organism evidence="1">
    <name type="scientific">uncultured Aureispira sp</name>
    <dbReference type="NCBI Taxonomy" id="1331704"/>
    <lineage>
        <taxon>Bacteria</taxon>
        <taxon>Pseudomonadati</taxon>
        <taxon>Bacteroidota</taxon>
        <taxon>Saprospiria</taxon>
        <taxon>Saprospirales</taxon>
        <taxon>Saprospiraceae</taxon>
        <taxon>Aureispira</taxon>
        <taxon>environmental samples</taxon>
    </lineage>
</organism>